<dbReference type="Proteomes" id="UP001156601">
    <property type="component" value="Unassembled WGS sequence"/>
</dbReference>
<dbReference type="PROSITE" id="PS50005">
    <property type="entry name" value="TPR"/>
    <property type="match status" value="2"/>
</dbReference>
<dbReference type="Pfam" id="PF13414">
    <property type="entry name" value="TPR_11"/>
    <property type="match status" value="1"/>
</dbReference>
<gene>
    <name evidence="5" type="ORF">GCM10007852_28570</name>
</gene>
<dbReference type="Pfam" id="PF00515">
    <property type="entry name" value="TPR_1"/>
    <property type="match status" value="1"/>
</dbReference>
<keyword evidence="6" id="KW-1185">Reference proteome</keyword>
<evidence type="ECO:0000313" key="6">
    <source>
        <dbReference type="Proteomes" id="UP001156601"/>
    </source>
</evidence>
<dbReference type="SUPFAM" id="SSF48452">
    <property type="entry name" value="TPR-like"/>
    <property type="match status" value="1"/>
</dbReference>
<dbReference type="InterPro" id="IPR011990">
    <property type="entry name" value="TPR-like_helical_dom_sf"/>
</dbReference>
<dbReference type="GO" id="GO:0009279">
    <property type="term" value="C:cell outer membrane"/>
    <property type="evidence" value="ECO:0007669"/>
    <property type="project" value="TreeGrafter"/>
</dbReference>
<dbReference type="GO" id="GO:0046813">
    <property type="term" value="P:receptor-mediated virion attachment to host cell"/>
    <property type="evidence" value="ECO:0007669"/>
    <property type="project" value="TreeGrafter"/>
</dbReference>
<feature type="repeat" description="TPR" evidence="3">
    <location>
        <begin position="60"/>
        <end position="93"/>
    </location>
</feature>
<proteinExistence type="predicted"/>
<name>A0AA37T0Z9_9ALTE</name>
<feature type="repeat" description="TPR" evidence="3">
    <location>
        <begin position="163"/>
        <end position="196"/>
    </location>
</feature>
<protein>
    <recommendedName>
        <fullName evidence="7">Tetratricopeptide repeat protein</fullName>
    </recommendedName>
</protein>
<dbReference type="Gene3D" id="1.25.40.10">
    <property type="entry name" value="Tetratricopeptide repeat domain"/>
    <property type="match status" value="3"/>
</dbReference>
<organism evidence="5 6">
    <name type="scientific">Agaribacter marinus</name>
    <dbReference type="NCBI Taxonomy" id="1431249"/>
    <lineage>
        <taxon>Bacteria</taxon>
        <taxon>Pseudomonadati</taxon>
        <taxon>Pseudomonadota</taxon>
        <taxon>Gammaproteobacteria</taxon>
        <taxon>Alteromonadales</taxon>
        <taxon>Alteromonadaceae</taxon>
        <taxon>Agaribacter</taxon>
    </lineage>
</organism>
<dbReference type="InterPro" id="IPR019734">
    <property type="entry name" value="TPR_rpt"/>
</dbReference>
<dbReference type="EMBL" id="BSOT01000006">
    <property type="protein sequence ID" value="GLR71949.1"/>
    <property type="molecule type" value="Genomic_DNA"/>
</dbReference>
<keyword evidence="1" id="KW-0677">Repeat</keyword>
<dbReference type="AlphaFoldDB" id="A0AA37T0Z9"/>
<evidence type="ECO:0000256" key="3">
    <source>
        <dbReference type="PROSITE-ProRule" id="PRU00339"/>
    </source>
</evidence>
<comment type="caution">
    <text evidence="5">The sequence shown here is derived from an EMBL/GenBank/DDBJ whole genome shotgun (WGS) entry which is preliminary data.</text>
</comment>
<accession>A0AA37T0Z9</accession>
<dbReference type="RefSeq" id="WP_284218283.1">
    <property type="nucleotide sequence ID" value="NZ_BSOT01000006.1"/>
</dbReference>
<feature type="chain" id="PRO_5041213636" description="Tetratricopeptide repeat protein" evidence="4">
    <location>
        <begin position="23"/>
        <end position="252"/>
    </location>
</feature>
<evidence type="ECO:0000256" key="4">
    <source>
        <dbReference type="SAM" id="SignalP"/>
    </source>
</evidence>
<evidence type="ECO:0000256" key="1">
    <source>
        <dbReference type="ARBA" id="ARBA00022737"/>
    </source>
</evidence>
<dbReference type="PANTHER" id="PTHR44858">
    <property type="entry name" value="TETRATRICOPEPTIDE REPEAT PROTEIN 6"/>
    <property type="match status" value="1"/>
</dbReference>
<evidence type="ECO:0000256" key="2">
    <source>
        <dbReference type="ARBA" id="ARBA00022803"/>
    </source>
</evidence>
<reference evidence="5" key="1">
    <citation type="journal article" date="2014" name="Int. J. Syst. Evol. Microbiol.">
        <title>Complete genome sequence of Corynebacterium casei LMG S-19264T (=DSM 44701T), isolated from a smear-ripened cheese.</title>
        <authorList>
            <consortium name="US DOE Joint Genome Institute (JGI-PGF)"/>
            <person name="Walter F."/>
            <person name="Albersmeier A."/>
            <person name="Kalinowski J."/>
            <person name="Ruckert C."/>
        </authorList>
    </citation>
    <scope>NUCLEOTIDE SEQUENCE</scope>
    <source>
        <strain evidence="5">NBRC 110023</strain>
    </source>
</reference>
<evidence type="ECO:0000313" key="5">
    <source>
        <dbReference type="EMBL" id="GLR71949.1"/>
    </source>
</evidence>
<evidence type="ECO:0008006" key="7">
    <source>
        <dbReference type="Google" id="ProtNLM"/>
    </source>
</evidence>
<dbReference type="InterPro" id="IPR050498">
    <property type="entry name" value="Ycf3"/>
</dbReference>
<sequence>MSNALRIILIITAMLVSFFINAVEFNDTQKCNEIKDAPDLTIQYCTAAMQSDELSDENLADVIARRGYAYYQKSNYEQAITDFNTAIQLNPKDARFYIVRGMAYEYAERNYNETVDNFSSAIRLQPKNARYYNFRCWARVLKGDAELALFDCNQSLDIEPNNPNAYDSRGIAHFALGNYQAALADYNKSIELNSEAWSTHLNRARVHEILGNTSQAEADKNIARKNAQGEEQYKTWLGSIEDAEKNNRHHRQ</sequence>
<dbReference type="PANTHER" id="PTHR44858:SF1">
    <property type="entry name" value="UDP-N-ACETYLGLUCOSAMINE--PEPTIDE N-ACETYLGLUCOSAMINYLTRANSFERASE SPINDLY-RELATED"/>
    <property type="match status" value="1"/>
</dbReference>
<reference evidence="5" key="2">
    <citation type="submission" date="2023-01" db="EMBL/GenBank/DDBJ databases">
        <title>Draft genome sequence of Agaribacter marinus strain NBRC 110023.</title>
        <authorList>
            <person name="Sun Q."/>
            <person name="Mori K."/>
        </authorList>
    </citation>
    <scope>NUCLEOTIDE SEQUENCE</scope>
    <source>
        <strain evidence="5">NBRC 110023</strain>
    </source>
</reference>
<keyword evidence="2 3" id="KW-0802">TPR repeat</keyword>
<dbReference type="SMART" id="SM00028">
    <property type="entry name" value="TPR"/>
    <property type="match status" value="5"/>
</dbReference>
<feature type="signal peptide" evidence="4">
    <location>
        <begin position="1"/>
        <end position="22"/>
    </location>
</feature>
<keyword evidence="4" id="KW-0732">Signal</keyword>
<dbReference type="PROSITE" id="PS50293">
    <property type="entry name" value="TPR_REGION"/>
    <property type="match status" value="1"/>
</dbReference>